<keyword evidence="18" id="KW-1185">Reference proteome</keyword>
<keyword evidence="4" id="KW-0597">Phosphoprotein</keyword>
<dbReference type="eggNOG" id="KOG2088">
    <property type="taxonomic scope" value="Eukaryota"/>
</dbReference>
<dbReference type="Proteomes" id="UP000008141">
    <property type="component" value="Unassembled WGS sequence"/>
</dbReference>
<dbReference type="RefSeq" id="XP_005842660.1">
    <property type="nucleotide sequence ID" value="XM_005842603.1"/>
</dbReference>
<keyword evidence="8" id="KW-0106">Calcium</keyword>
<evidence type="ECO:0000256" key="6">
    <source>
        <dbReference type="ARBA" id="ARBA00022723"/>
    </source>
</evidence>
<comment type="subcellular location">
    <subcellularLocation>
        <location evidence="2">Cell membrane</location>
        <topology evidence="2">Multi-pass membrane protein</topology>
    </subcellularLocation>
</comment>
<evidence type="ECO:0000256" key="7">
    <source>
        <dbReference type="ARBA" id="ARBA00022801"/>
    </source>
</evidence>
<dbReference type="AlphaFoldDB" id="E1ZUG7"/>
<dbReference type="GO" id="GO:0016298">
    <property type="term" value="F:lipase activity"/>
    <property type="evidence" value="ECO:0007669"/>
    <property type="project" value="TreeGrafter"/>
</dbReference>
<evidence type="ECO:0000256" key="9">
    <source>
        <dbReference type="ARBA" id="ARBA00022963"/>
    </source>
</evidence>
<dbReference type="InterPro" id="IPR029058">
    <property type="entry name" value="AB_hydrolase_fold"/>
</dbReference>
<feature type="region of interest" description="Disordered" evidence="15">
    <location>
        <begin position="217"/>
        <end position="257"/>
    </location>
</feature>
<dbReference type="InterPro" id="IPR002921">
    <property type="entry name" value="Fungal_lipase-type"/>
</dbReference>
<dbReference type="GO" id="GO:0046872">
    <property type="term" value="F:metal ion binding"/>
    <property type="evidence" value="ECO:0007669"/>
    <property type="project" value="UniProtKB-KW"/>
</dbReference>
<dbReference type="EC" id="3.1.1.116" evidence="14"/>
<gene>
    <name evidence="17" type="ORF">CHLNCDRAFT_138759</name>
</gene>
<feature type="non-terminal residue" evidence="17">
    <location>
        <position position="1"/>
    </location>
</feature>
<evidence type="ECO:0000256" key="10">
    <source>
        <dbReference type="ARBA" id="ARBA00022989"/>
    </source>
</evidence>
<feature type="region of interest" description="Disordered" evidence="15">
    <location>
        <begin position="128"/>
        <end position="164"/>
    </location>
</feature>
<feature type="compositionally biased region" description="Gly residues" evidence="15">
    <location>
        <begin position="143"/>
        <end position="157"/>
    </location>
</feature>
<dbReference type="PANTHER" id="PTHR45792:SF8">
    <property type="entry name" value="DIACYLGLYCEROL LIPASE-ALPHA"/>
    <property type="match status" value="1"/>
</dbReference>
<protein>
    <recommendedName>
        <fullName evidence="14">sn-1-specific diacylglycerol lipase</fullName>
        <ecNumber evidence="14">3.1.1.116</ecNumber>
    </recommendedName>
</protein>
<evidence type="ECO:0000256" key="13">
    <source>
        <dbReference type="ARBA" id="ARBA00024531"/>
    </source>
</evidence>
<accession>E1ZUG7</accession>
<evidence type="ECO:0000256" key="14">
    <source>
        <dbReference type="ARBA" id="ARBA00026104"/>
    </source>
</evidence>
<name>E1ZUG7_CHLVA</name>
<keyword evidence="10" id="KW-1133">Transmembrane helix</keyword>
<dbReference type="InParanoid" id="E1ZUG7"/>
<dbReference type="Gene3D" id="3.40.50.1820">
    <property type="entry name" value="alpha/beta hydrolase"/>
    <property type="match status" value="1"/>
</dbReference>
<sequence>GIFSAATFIHCNTQQALQEAARRCPGWPLLLVGHSLGGGVAALVTLLLQESRLPEGMGPVRCITMGTAAVMSRPLAEKCEDLVTSVIVGSDVVPHLSMASVEAVLVEGSEASPFDAWMAEAAVAQQAAALQATPPAGPPARGDTGGETGGENGGGPGNPELLFPPGRIIWIFPADEDEAPLQADAEQQLGAMEAAWEGGAAAPEAIGAAAAVAAEAQGQGQGGGRQAAERQEGQDGGGRQPAGPPGQGAGGSRGRYEVTNADPAVRSWGAVDMEEAAEAVEAGAGGATAAGQPRRQAVAVDADRASFERLLLMADMLDDHLPDRYVAALQQL</sequence>
<evidence type="ECO:0000313" key="17">
    <source>
        <dbReference type="EMBL" id="EFN50528.1"/>
    </source>
</evidence>
<keyword evidence="11" id="KW-0443">Lipid metabolism</keyword>
<keyword evidence="9" id="KW-0442">Lipid degradation</keyword>
<keyword evidence="6" id="KW-0479">Metal-binding</keyword>
<evidence type="ECO:0000256" key="11">
    <source>
        <dbReference type="ARBA" id="ARBA00023098"/>
    </source>
</evidence>
<comment type="catalytic activity">
    <reaction evidence="13">
        <text>a 1,2-diacyl-sn-glycerol + H2O = a 2-acylglycerol + a fatty acid + H(+)</text>
        <dbReference type="Rhea" id="RHEA:33275"/>
        <dbReference type="ChEBI" id="CHEBI:15377"/>
        <dbReference type="ChEBI" id="CHEBI:15378"/>
        <dbReference type="ChEBI" id="CHEBI:17389"/>
        <dbReference type="ChEBI" id="CHEBI:17815"/>
        <dbReference type="ChEBI" id="CHEBI:28868"/>
        <dbReference type="EC" id="3.1.1.116"/>
    </reaction>
    <physiologicalReaction direction="left-to-right" evidence="13">
        <dbReference type="Rhea" id="RHEA:33276"/>
    </physiologicalReaction>
</comment>
<keyword evidence="7" id="KW-0378">Hydrolase</keyword>
<dbReference type="InterPro" id="IPR052214">
    <property type="entry name" value="DAG_Lipase-Related"/>
</dbReference>
<dbReference type="EMBL" id="GL434007">
    <property type="protein sequence ID" value="EFN50528.1"/>
    <property type="molecule type" value="Genomic_DNA"/>
</dbReference>
<dbReference type="GO" id="GO:0016042">
    <property type="term" value="P:lipid catabolic process"/>
    <property type="evidence" value="ECO:0007669"/>
    <property type="project" value="UniProtKB-KW"/>
</dbReference>
<evidence type="ECO:0000256" key="8">
    <source>
        <dbReference type="ARBA" id="ARBA00022837"/>
    </source>
</evidence>
<dbReference type="GO" id="GO:0005886">
    <property type="term" value="C:plasma membrane"/>
    <property type="evidence" value="ECO:0007669"/>
    <property type="project" value="UniProtKB-SubCell"/>
</dbReference>
<keyword evidence="5" id="KW-0812">Transmembrane</keyword>
<feature type="domain" description="Fungal lipase-type" evidence="16">
    <location>
        <begin position="2"/>
        <end position="98"/>
    </location>
</feature>
<organism evidence="18">
    <name type="scientific">Chlorella variabilis</name>
    <name type="common">Green alga</name>
    <dbReference type="NCBI Taxonomy" id="554065"/>
    <lineage>
        <taxon>Eukaryota</taxon>
        <taxon>Viridiplantae</taxon>
        <taxon>Chlorophyta</taxon>
        <taxon>core chlorophytes</taxon>
        <taxon>Trebouxiophyceae</taxon>
        <taxon>Chlorellales</taxon>
        <taxon>Chlorellaceae</taxon>
        <taxon>Chlorella clade</taxon>
        <taxon>Chlorella</taxon>
    </lineage>
</organism>
<evidence type="ECO:0000256" key="4">
    <source>
        <dbReference type="ARBA" id="ARBA00022553"/>
    </source>
</evidence>
<reference evidence="17 18" key="1">
    <citation type="journal article" date="2010" name="Plant Cell">
        <title>The Chlorella variabilis NC64A genome reveals adaptation to photosymbiosis, coevolution with viruses, and cryptic sex.</title>
        <authorList>
            <person name="Blanc G."/>
            <person name="Duncan G."/>
            <person name="Agarkova I."/>
            <person name="Borodovsky M."/>
            <person name="Gurnon J."/>
            <person name="Kuo A."/>
            <person name="Lindquist E."/>
            <person name="Lucas S."/>
            <person name="Pangilinan J."/>
            <person name="Polle J."/>
            <person name="Salamov A."/>
            <person name="Terry A."/>
            <person name="Yamada T."/>
            <person name="Dunigan D.D."/>
            <person name="Grigoriev I.V."/>
            <person name="Claverie J.M."/>
            <person name="Van Etten J.L."/>
        </authorList>
    </citation>
    <scope>NUCLEOTIDE SEQUENCE [LARGE SCALE GENOMIC DNA]</scope>
    <source>
        <strain evidence="17 18">NC64A</strain>
    </source>
</reference>
<dbReference type="OrthoDB" id="438440at2759"/>
<dbReference type="CDD" id="cd00519">
    <property type="entry name" value="Lipase_3"/>
    <property type="match status" value="1"/>
</dbReference>
<dbReference type="SUPFAM" id="SSF53474">
    <property type="entry name" value="alpha/beta-Hydrolases"/>
    <property type="match status" value="1"/>
</dbReference>
<evidence type="ECO:0000313" key="18">
    <source>
        <dbReference type="Proteomes" id="UP000008141"/>
    </source>
</evidence>
<proteinExistence type="predicted"/>
<keyword evidence="12" id="KW-0472">Membrane</keyword>
<evidence type="ECO:0000256" key="3">
    <source>
        <dbReference type="ARBA" id="ARBA00022475"/>
    </source>
</evidence>
<comment type="cofactor">
    <cofactor evidence="1">
        <name>Ca(2+)</name>
        <dbReference type="ChEBI" id="CHEBI:29108"/>
    </cofactor>
</comment>
<dbReference type="PANTHER" id="PTHR45792">
    <property type="entry name" value="DIACYLGLYCEROL LIPASE HOMOLOG-RELATED"/>
    <property type="match status" value="1"/>
</dbReference>
<evidence type="ECO:0000259" key="16">
    <source>
        <dbReference type="Pfam" id="PF01764"/>
    </source>
</evidence>
<evidence type="ECO:0000256" key="15">
    <source>
        <dbReference type="SAM" id="MobiDB-lite"/>
    </source>
</evidence>
<evidence type="ECO:0000256" key="5">
    <source>
        <dbReference type="ARBA" id="ARBA00022692"/>
    </source>
</evidence>
<evidence type="ECO:0000256" key="2">
    <source>
        <dbReference type="ARBA" id="ARBA00004651"/>
    </source>
</evidence>
<keyword evidence="3" id="KW-1003">Cell membrane</keyword>
<evidence type="ECO:0000256" key="1">
    <source>
        <dbReference type="ARBA" id="ARBA00001913"/>
    </source>
</evidence>
<dbReference type="Pfam" id="PF01764">
    <property type="entry name" value="Lipase_3"/>
    <property type="match status" value="1"/>
</dbReference>
<evidence type="ECO:0000256" key="12">
    <source>
        <dbReference type="ARBA" id="ARBA00023136"/>
    </source>
</evidence>
<dbReference type="GeneID" id="17349961"/>
<feature type="compositionally biased region" description="Gly residues" evidence="15">
    <location>
        <begin position="234"/>
        <end position="253"/>
    </location>
</feature>
<dbReference type="KEGG" id="cvr:CHLNCDRAFT_138759"/>